<keyword evidence="8" id="KW-0175">Coiled coil</keyword>
<dbReference type="PROSITE" id="PS51845">
    <property type="entry name" value="PDEASE_I_2"/>
    <property type="match status" value="1"/>
</dbReference>
<gene>
    <name evidence="13" type="ORF">FisN_9Hh028</name>
</gene>
<sequence length="1081" mass="120945">MKDQSQSEGSASSKHDSSNDSINEDVSQGGLLVAHARWLKGMKMAVAITLILSALTVALTAFYVTKDSENEEFRVQYERAADEVARLSVTKVTTLLEATRELSTSTTSLLASQDAAWPQVTIPYFDRLGTSFSALTETKALMFSPVVQDLVEWTLYAQLGRNDEFYSLQTATGQHVDSEGPYAPVWQISPSLASDHAILSLDLMSLPSFADAVQVASESQAAVFSETISAYNFSEATTDTDNVPHCLLIGPVYENLSLDTSKTPVAYFSAILAWDAVLKDIVHGQEGVIEAVLESSCGYVTTYQLHGGGDVSYKGDGDLHDQAYDDMKVSFELANADLTEASPERVLQQTTRCVYMMHLYPTKSFDTSYSTLQPTLLAISSVLIFLFTAVAFLFLDSAVRKNTSKLNFNISQTKQLIAGVAPTKVEHQMTKEDEMIEEARRQMEEAEKLKEAQVGSKTLMDADEGQECVIAFKGKPIADLYVATTIFFADICGFTAWSSVREPTQVFQLLESIFFQFDDIARQMGVFKVETVGDCYVAVSGLPEPREDHFVVMAQFAQRCQKKMAEVTESLELKLGPDTGELALRCGLHSGPVTAGVLRGERSRLQLFGDTMNTTSRIETSGKPHLIHVSPETAELLKNDGKENWLVLREDIVVAKGKGAIQTYWLKIDPDISNGVSVKQCKAVAAIVSRGDAEKDEVPMTADEKKTQRLIDWNCDILLNLLKKIVQKRSKKNLPISLQRLMRNRIQQAEKQLGQGGNVIEEIVEIIPMPEADNEHVEQDAKDVEIDPQVRDELRNLVTILSKMYHDNPFHCFEHASHVTMSVTKLLSRIAKSNESQLQDQTYGITSDPLTQFAVVLAALIHDVDHRGVPNFVLIKQDPAMAAAYANKSVAEQNSVDLAWNILMDKEFANLRDSLFSTEDDLRRMRQLIVNSVMATDIFDKDLGLLRKKRWEDAFYNNSNEAALTQVHRKATIVIEHLIQASDVSHTMQHWHVYQKWNERLFEEMYLSYKAGLLENDPSVNWYKGEIGFFDNYVIPLTKKLKDCGVFGVSSDEYLNYATNNRAEWEKKGEEIVQKFLKKYS</sequence>
<feature type="transmembrane region" description="Helical" evidence="10">
    <location>
        <begin position="44"/>
        <end position="64"/>
    </location>
</feature>
<dbReference type="Proteomes" id="UP000198406">
    <property type="component" value="Unassembled WGS sequence"/>
</dbReference>
<evidence type="ECO:0000256" key="7">
    <source>
        <dbReference type="RuleBase" id="RU363067"/>
    </source>
</evidence>
<dbReference type="SUPFAM" id="SSF109604">
    <property type="entry name" value="HD-domain/PDEase-like"/>
    <property type="match status" value="1"/>
</dbReference>
<dbReference type="GO" id="GO:0046872">
    <property type="term" value="F:metal ion binding"/>
    <property type="evidence" value="ECO:0007669"/>
    <property type="project" value="UniProtKB-KW"/>
</dbReference>
<dbReference type="GO" id="GO:0004383">
    <property type="term" value="F:guanylate cyclase activity"/>
    <property type="evidence" value="ECO:0007669"/>
    <property type="project" value="TreeGrafter"/>
</dbReference>
<dbReference type="SMART" id="SM00044">
    <property type="entry name" value="CYCc"/>
    <property type="match status" value="1"/>
</dbReference>
<keyword evidence="4 10" id="KW-1133">Transmembrane helix</keyword>
<feature type="domain" description="Guanylate cyclase" evidence="11">
    <location>
        <begin position="485"/>
        <end position="619"/>
    </location>
</feature>
<feature type="coiled-coil region" evidence="8">
    <location>
        <begin position="429"/>
        <end position="456"/>
    </location>
</feature>
<evidence type="ECO:0000256" key="4">
    <source>
        <dbReference type="ARBA" id="ARBA00022989"/>
    </source>
</evidence>
<dbReference type="GO" id="GO:0007168">
    <property type="term" value="P:receptor guanylyl cyclase signaling pathway"/>
    <property type="evidence" value="ECO:0007669"/>
    <property type="project" value="TreeGrafter"/>
</dbReference>
<organism evidence="13 14">
    <name type="scientific">Fistulifera solaris</name>
    <name type="common">Oleaginous diatom</name>
    <dbReference type="NCBI Taxonomy" id="1519565"/>
    <lineage>
        <taxon>Eukaryota</taxon>
        <taxon>Sar</taxon>
        <taxon>Stramenopiles</taxon>
        <taxon>Ochrophyta</taxon>
        <taxon>Bacillariophyta</taxon>
        <taxon>Bacillariophyceae</taxon>
        <taxon>Bacillariophycidae</taxon>
        <taxon>Naviculales</taxon>
        <taxon>Naviculaceae</taxon>
        <taxon>Fistulifera</taxon>
    </lineage>
</organism>
<dbReference type="InterPro" id="IPR036971">
    <property type="entry name" value="PDEase_catalytic_dom_sf"/>
</dbReference>
<dbReference type="Gene3D" id="1.10.1300.10">
    <property type="entry name" value="3'5'-cyclic nucleotide phosphodiesterase, catalytic domain"/>
    <property type="match status" value="1"/>
</dbReference>
<comment type="subcellular location">
    <subcellularLocation>
        <location evidence="1">Membrane</location>
    </subcellularLocation>
</comment>
<dbReference type="GO" id="GO:0000166">
    <property type="term" value="F:nucleotide binding"/>
    <property type="evidence" value="ECO:0007669"/>
    <property type="project" value="UniProtKB-KW"/>
</dbReference>
<dbReference type="PROSITE" id="PS00126">
    <property type="entry name" value="PDEASE_I_1"/>
    <property type="match status" value="1"/>
</dbReference>
<dbReference type="GO" id="GO:0001653">
    <property type="term" value="F:peptide receptor activity"/>
    <property type="evidence" value="ECO:0007669"/>
    <property type="project" value="TreeGrafter"/>
</dbReference>
<keyword evidence="3" id="KW-0547">Nucleotide-binding</keyword>
<evidence type="ECO:0000256" key="6">
    <source>
        <dbReference type="ARBA" id="ARBA00023239"/>
    </source>
</evidence>
<dbReference type="InParanoid" id="A0A1Z5K213"/>
<dbReference type="GO" id="GO:0005886">
    <property type="term" value="C:plasma membrane"/>
    <property type="evidence" value="ECO:0007669"/>
    <property type="project" value="TreeGrafter"/>
</dbReference>
<dbReference type="GO" id="GO:0004114">
    <property type="term" value="F:3',5'-cyclic-nucleotide phosphodiesterase activity"/>
    <property type="evidence" value="ECO:0007669"/>
    <property type="project" value="InterPro"/>
</dbReference>
<dbReference type="InterPro" id="IPR029787">
    <property type="entry name" value="Nucleotide_cyclase"/>
</dbReference>
<dbReference type="GO" id="GO:0004016">
    <property type="term" value="F:adenylate cyclase activity"/>
    <property type="evidence" value="ECO:0007669"/>
    <property type="project" value="TreeGrafter"/>
</dbReference>
<proteinExistence type="inferred from homology"/>
<dbReference type="SUPFAM" id="SSF55073">
    <property type="entry name" value="Nucleotide cyclase"/>
    <property type="match status" value="1"/>
</dbReference>
<feature type="domain" description="PDEase" evidence="12">
    <location>
        <begin position="792"/>
        <end position="1006"/>
    </location>
</feature>
<evidence type="ECO:0000313" key="14">
    <source>
        <dbReference type="Proteomes" id="UP000198406"/>
    </source>
</evidence>
<dbReference type="PROSITE" id="PS50125">
    <property type="entry name" value="GUANYLATE_CYCLASE_2"/>
    <property type="match status" value="1"/>
</dbReference>
<feature type="region of interest" description="Disordered" evidence="9">
    <location>
        <begin position="1"/>
        <end position="23"/>
    </location>
</feature>
<dbReference type="Pfam" id="PF00211">
    <property type="entry name" value="Guanylate_cyc"/>
    <property type="match status" value="1"/>
</dbReference>
<dbReference type="Pfam" id="PF00233">
    <property type="entry name" value="PDEase_I"/>
    <property type="match status" value="1"/>
</dbReference>
<name>A0A1Z5K213_FISSO</name>
<evidence type="ECO:0000259" key="11">
    <source>
        <dbReference type="PROSITE" id="PS50125"/>
    </source>
</evidence>
<evidence type="ECO:0000259" key="12">
    <source>
        <dbReference type="PROSITE" id="PS51845"/>
    </source>
</evidence>
<evidence type="ECO:0000256" key="2">
    <source>
        <dbReference type="ARBA" id="ARBA00022692"/>
    </source>
</evidence>
<evidence type="ECO:0000256" key="3">
    <source>
        <dbReference type="ARBA" id="ARBA00022741"/>
    </source>
</evidence>
<dbReference type="OrthoDB" id="432756at2759"/>
<dbReference type="Gene3D" id="3.30.70.1230">
    <property type="entry name" value="Nucleotide cyclase"/>
    <property type="match status" value="1"/>
</dbReference>
<dbReference type="GO" id="GO:0035556">
    <property type="term" value="P:intracellular signal transduction"/>
    <property type="evidence" value="ECO:0007669"/>
    <property type="project" value="InterPro"/>
</dbReference>
<dbReference type="PANTHER" id="PTHR11920">
    <property type="entry name" value="GUANYLYL CYCLASE"/>
    <property type="match status" value="1"/>
</dbReference>
<feature type="transmembrane region" description="Helical" evidence="10">
    <location>
        <begin position="376"/>
        <end position="395"/>
    </location>
</feature>
<evidence type="ECO:0000256" key="10">
    <source>
        <dbReference type="SAM" id="Phobius"/>
    </source>
</evidence>
<dbReference type="EC" id="3.1.4.-" evidence="7"/>
<accession>A0A1Z5K213</accession>
<comment type="similarity">
    <text evidence="7">Belongs to the cyclic nucleotide phosphodiesterase family.</text>
</comment>
<evidence type="ECO:0000256" key="5">
    <source>
        <dbReference type="ARBA" id="ARBA00023136"/>
    </source>
</evidence>
<keyword evidence="7" id="KW-0378">Hydrolase</keyword>
<dbReference type="CDD" id="cd07302">
    <property type="entry name" value="CHD"/>
    <property type="match status" value="1"/>
</dbReference>
<keyword evidence="6" id="KW-0456">Lyase</keyword>
<dbReference type="CDD" id="cd00077">
    <property type="entry name" value="HDc"/>
    <property type="match status" value="1"/>
</dbReference>
<reference evidence="13 14" key="1">
    <citation type="journal article" date="2015" name="Plant Cell">
        <title>Oil accumulation by the oleaginous diatom Fistulifera solaris as revealed by the genome and transcriptome.</title>
        <authorList>
            <person name="Tanaka T."/>
            <person name="Maeda Y."/>
            <person name="Veluchamy A."/>
            <person name="Tanaka M."/>
            <person name="Abida H."/>
            <person name="Marechal E."/>
            <person name="Bowler C."/>
            <person name="Muto M."/>
            <person name="Sunaga Y."/>
            <person name="Tanaka M."/>
            <person name="Yoshino T."/>
            <person name="Taniguchi T."/>
            <person name="Fukuda Y."/>
            <person name="Nemoto M."/>
            <person name="Matsumoto M."/>
            <person name="Wong P.S."/>
            <person name="Aburatani S."/>
            <person name="Fujibuchi W."/>
        </authorList>
    </citation>
    <scope>NUCLEOTIDE SEQUENCE [LARGE SCALE GENOMIC DNA]</scope>
    <source>
        <strain evidence="13 14">JPCC DA0580</strain>
    </source>
</reference>
<comment type="caution">
    <text evidence="13">The sequence shown here is derived from an EMBL/GenBank/DDBJ whole genome shotgun (WGS) entry which is preliminary data.</text>
</comment>
<dbReference type="SMART" id="SM00471">
    <property type="entry name" value="HDc"/>
    <property type="match status" value="1"/>
</dbReference>
<keyword evidence="5 10" id="KW-0472">Membrane</keyword>
<evidence type="ECO:0000256" key="9">
    <source>
        <dbReference type="SAM" id="MobiDB-lite"/>
    </source>
</evidence>
<dbReference type="EMBL" id="BDSP01000147">
    <property type="protein sequence ID" value="GAX20320.1"/>
    <property type="molecule type" value="Genomic_DNA"/>
</dbReference>
<dbReference type="PANTHER" id="PTHR11920:SF335">
    <property type="entry name" value="GUANYLATE CYCLASE"/>
    <property type="match status" value="1"/>
</dbReference>
<keyword evidence="2 10" id="KW-0812">Transmembrane</keyword>
<dbReference type="InterPro" id="IPR001054">
    <property type="entry name" value="A/G_cyclase"/>
</dbReference>
<comment type="cofactor">
    <cofactor evidence="7">
        <name>a divalent metal cation</name>
        <dbReference type="ChEBI" id="CHEBI:60240"/>
    </cofactor>
    <text evidence="7">Binds 2 divalent metal cations per subunit. Site 1 may preferentially bind zinc ions, while site 2 has a preference for magnesium and/or manganese ions.</text>
</comment>
<evidence type="ECO:0000313" key="13">
    <source>
        <dbReference type="EMBL" id="GAX20320.1"/>
    </source>
</evidence>
<evidence type="ECO:0000256" key="1">
    <source>
        <dbReference type="ARBA" id="ARBA00004370"/>
    </source>
</evidence>
<dbReference type="AlphaFoldDB" id="A0A1Z5K213"/>
<keyword evidence="14" id="KW-1185">Reference proteome</keyword>
<dbReference type="InterPro" id="IPR023174">
    <property type="entry name" value="PDEase_CS"/>
</dbReference>
<protein>
    <recommendedName>
        <fullName evidence="7">Phosphodiesterase</fullName>
        <ecNumber evidence="7">3.1.4.-</ecNumber>
    </recommendedName>
</protein>
<dbReference type="InterPro" id="IPR002073">
    <property type="entry name" value="PDEase_catalytic_dom"/>
</dbReference>
<dbReference type="InterPro" id="IPR050401">
    <property type="entry name" value="Cyclic_nucleotide_synthase"/>
</dbReference>
<dbReference type="InterPro" id="IPR003607">
    <property type="entry name" value="HD/PDEase_dom"/>
</dbReference>
<evidence type="ECO:0000256" key="8">
    <source>
        <dbReference type="SAM" id="Coils"/>
    </source>
</evidence>
<keyword evidence="7" id="KW-0479">Metal-binding</keyword>